<dbReference type="Proteomes" id="UP000624183">
    <property type="component" value="Unassembled WGS sequence"/>
</dbReference>
<protein>
    <submittedName>
        <fullName evidence="1">Uncharacterized protein</fullName>
    </submittedName>
</protein>
<gene>
    <name evidence="1" type="ORF">GCM10010328_66610</name>
</gene>
<evidence type="ECO:0000313" key="2">
    <source>
        <dbReference type="Proteomes" id="UP000624183"/>
    </source>
</evidence>
<name>A0ABQ3CBI7_9ACTN</name>
<dbReference type="EMBL" id="BMUW01000029">
    <property type="protein sequence ID" value="GGZ82907.1"/>
    <property type="molecule type" value="Genomic_DNA"/>
</dbReference>
<keyword evidence="2" id="KW-1185">Reference proteome</keyword>
<organism evidence="1 2">
    <name type="scientific">Streptomyces rubiginosohelvolus</name>
    <dbReference type="NCBI Taxonomy" id="67362"/>
    <lineage>
        <taxon>Bacteria</taxon>
        <taxon>Bacillati</taxon>
        <taxon>Actinomycetota</taxon>
        <taxon>Actinomycetes</taxon>
        <taxon>Kitasatosporales</taxon>
        <taxon>Streptomycetaceae</taxon>
        <taxon>Streptomyces</taxon>
    </lineage>
</organism>
<sequence>MDPGGLEGLDDRVLVGAAAPDGVGEQVQRGGRGRGEHGQVLVDRGAGALGGGLDGGDPGELTRRVLLAVHIVSLR</sequence>
<comment type="caution">
    <text evidence="1">The sequence shown here is derived from an EMBL/GenBank/DDBJ whole genome shotgun (WGS) entry which is preliminary data.</text>
</comment>
<proteinExistence type="predicted"/>
<reference evidence="2" key="1">
    <citation type="journal article" date="2019" name="Int. J. Syst. Evol. Microbiol.">
        <title>The Global Catalogue of Microorganisms (GCM) 10K type strain sequencing project: providing services to taxonomists for standard genome sequencing and annotation.</title>
        <authorList>
            <consortium name="The Broad Institute Genomics Platform"/>
            <consortium name="The Broad Institute Genome Sequencing Center for Infectious Disease"/>
            <person name="Wu L."/>
            <person name="Ma J."/>
        </authorList>
    </citation>
    <scope>NUCLEOTIDE SEQUENCE [LARGE SCALE GENOMIC DNA]</scope>
    <source>
        <strain evidence="2">JCM 4602</strain>
    </source>
</reference>
<evidence type="ECO:0000313" key="1">
    <source>
        <dbReference type="EMBL" id="GGZ82907.1"/>
    </source>
</evidence>
<accession>A0ABQ3CBI7</accession>